<dbReference type="AlphaFoldDB" id="A0A3B1AN37"/>
<protein>
    <recommendedName>
        <fullName evidence="6">Flagellar hook-associated protein FlgL</fullName>
    </recommendedName>
</protein>
<dbReference type="InterPro" id="IPR046358">
    <property type="entry name" value="Flagellin_C"/>
</dbReference>
<sequence length="405" mass="45393">MRISSNQIHQVAVNAMLDQQSKLSDTQQQVATGQRISSAADDPVAAARIVDLQQLVDNFDQFQGSINSSRNRLEVQEGVLENVVVAIQRVRELALQSNNAIQTNDTREFIAEEIKQLNQELMGLANSVDSNNDFLFSGSKVKFQPFTTTINGNFQYNGDDNRRMLQIGPNRQIASGDSGTDVFRTIRSGNGSFSINSSETNHGEAVANPGFVDKNYKPDFFVLEFKKDSKTQDMYYKINDLNGNMLIPADHNTKYREDGEIEFMGIHTSFKGEPMAGDRFVFMPSKNQDLFSTLRGLSNTLSTPRNSPDSKANMSNDINQSLVSLDQALDNILKIRSNTGSRLRALDNQHEINSSHLLHIKEIQSEIKDLDYTEAVTRLNLRLTGLEASQKAYSKVQNLSMFDYI</sequence>
<keyword evidence="2" id="KW-0175">Coiled coil</keyword>
<proteinExistence type="predicted"/>
<dbReference type="Pfam" id="PF00700">
    <property type="entry name" value="Flagellin_C"/>
    <property type="match status" value="1"/>
</dbReference>
<dbReference type="InterPro" id="IPR001492">
    <property type="entry name" value="Flagellin"/>
</dbReference>
<dbReference type="GO" id="GO:0071973">
    <property type="term" value="P:bacterial-type flagellum-dependent cell motility"/>
    <property type="evidence" value="ECO:0007669"/>
    <property type="project" value="InterPro"/>
</dbReference>
<dbReference type="Gene3D" id="1.20.1330.10">
    <property type="entry name" value="f41 fragment of flagellin, N-terminal domain"/>
    <property type="match status" value="2"/>
</dbReference>
<dbReference type="SUPFAM" id="SSF64518">
    <property type="entry name" value="Phase 1 flagellin"/>
    <property type="match status" value="1"/>
</dbReference>
<name>A0A3B1AN37_9ZZZZ</name>
<dbReference type="GO" id="GO:0009424">
    <property type="term" value="C:bacterial-type flagellum hook"/>
    <property type="evidence" value="ECO:0007669"/>
    <property type="project" value="InterPro"/>
</dbReference>
<dbReference type="InterPro" id="IPR013384">
    <property type="entry name" value="Flagell_FlgL"/>
</dbReference>
<organism evidence="5">
    <name type="scientific">hydrothermal vent metagenome</name>
    <dbReference type="NCBI Taxonomy" id="652676"/>
    <lineage>
        <taxon>unclassified sequences</taxon>
        <taxon>metagenomes</taxon>
        <taxon>ecological metagenomes</taxon>
    </lineage>
</organism>
<feature type="coiled-coil region" evidence="2">
    <location>
        <begin position="100"/>
        <end position="127"/>
    </location>
</feature>
<evidence type="ECO:0008006" key="6">
    <source>
        <dbReference type="Google" id="ProtNLM"/>
    </source>
</evidence>
<dbReference type="EMBL" id="UOFS01000014">
    <property type="protein sequence ID" value="VAW94106.1"/>
    <property type="molecule type" value="Genomic_DNA"/>
</dbReference>
<evidence type="ECO:0000259" key="4">
    <source>
        <dbReference type="Pfam" id="PF00700"/>
    </source>
</evidence>
<dbReference type="NCBIfam" id="TIGR02550">
    <property type="entry name" value="flagell_flgL"/>
    <property type="match status" value="1"/>
</dbReference>
<evidence type="ECO:0000256" key="1">
    <source>
        <dbReference type="ARBA" id="ARBA00023143"/>
    </source>
</evidence>
<feature type="domain" description="Flagellin N-terminal" evidence="3">
    <location>
        <begin position="3"/>
        <end position="140"/>
    </location>
</feature>
<evidence type="ECO:0000256" key="2">
    <source>
        <dbReference type="SAM" id="Coils"/>
    </source>
</evidence>
<dbReference type="GO" id="GO:0005198">
    <property type="term" value="F:structural molecule activity"/>
    <property type="evidence" value="ECO:0007669"/>
    <property type="project" value="InterPro"/>
</dbReference>
<dbReference type="Pfam" id="PF00669">
    <property type="entry name" value="Flagellin_N"/>
    <property type="match status" value="1"/>
</dbReference>
<accession>A0A3B1AN37</accession>
<reference evidence="5" key="1">
    <citation type="submission" date="2018-06" db="EMBL/GenBank/DDBJ databases">
        <authorList>
            <person name="Zhirakovskaya E."/>
        </authorList>
    </citation>
    <scope>NUCLEOTIDE SEQUENCE</scope>
</reference>
<dbReference type="PRINTS" id="PR00207">
    <property type="entry name" value="FLAGELLIN"/>
</dbReference>
<evidence type="ECO:0000259" key="3">
    <source>
        <dbReference type="Pfam" id="PF00669"/>
    </source>
</evidence>
<dbReference type="PANTHER" id="PTHR42792:SF1">
    <property type="entry name" value="FLAGELLAR HOOK-ASSOCIATED PROTEIN 3"/>
    <property type="match status" value="1"/>
</dbReference>
<evidence type="ECO:0000313" key="5">
    <source>
        <dbReference type="EMBL" id="VAW94106.1"/>
    </source>
</evidence>
<feature type="domain" description="Flagellin C-terminal" evidence="4">
    <location>
        <begin position="325"/>
        <end position="404"/>
    </location>
</feature>
<keyword evidence="1" id="KW-0975">Bacterial flagellum</keyword>
<dbReference type="PANTHER" id="PTHR42792">
    <property type="entry name" value="FLAGELLIN"/>
    <property type="match status" value="1"/>
</dbReference>
<gene>
    <name evidence="5" type="ORF">MNBD_GAMMA22-2148</name>
</gene>
<dbReference type="InterPro" id="IPR001029">
    <property type="entry name" value="Flagellin_N"/>
</dbReference>